<evidence type="ECO:0000256" key="1">
    <source>
        <dbReference type="SAM" id="SignalP"/>
    </source>
</evidence>
<dbReference type="SUPFAM" id="SSF56935">
    <property type="entry name" value="Porins"/>
    <property type="match status" value="1"/>
</dbReference>
<keyword evidence="3" id="KW-1185">Reference proteome</keyword>
<gene>
    <name evidence="2" type="ORF">N2K84_09085</name>
</gene>
<name>A0AA41Y3Q6_9BACT</name>
<comment type="caution">
    <text evidence="2">The sequence shown here is derived from an EMBL/GenBank/DDBJ whole genome shotgun (WGS) entry which is preliminary data.</text>
</comment>
<evidence type="ECO:0000313" key="3">
    <source>
        <dbReference type="Proteomes" id="UP001163821"/>
    </source>
</evidence>
<dbReference type="Proteomes" id="UP001163821">
    <property type="component" value="Unassembled WGS sequence"/>
</dbReference>
<feature type="chain" id="PRO_5041265789" description="Outer membrane protein" evidence="1">
    <location>
        <begin position="21"/>
        <end position="424"/>
    </location>
</feature>
<organism evidence="2 3">
    <name type="scientific">Gaoshiqia sediminis</name>
    <dbReference type="NCBI Taxonomy" id="2986998"/>
    <lineage>
        <taxon>Bacteria</taxon>
        <taxon>Pseudomonadati</taxon>
        <taxon>Bacteroidota</taxon>
        <taxon>Bacteroidia</taxon>
        <taxon>Marinilabiliales</taxon>
        <taxon>Prolixibacteraceae</taxon>
        <taxon>Gaoshiqia</taxon>
    </lineage>
</organism>
<accession>A0AA41Y3Q6</accession>
<dbReference type="RefSeq" id="WP_282591482.1">
    <property type="nucleotide sequence ID" value="NZ_JAPAAF010000010.1"/>
</dbReference>
<keyword evidence="1" id="KW-0732">Signal</keyword>
<evidence type="ECO:0008006" key="4">
    <source>
        <dbReference type="Google" id="ProtNLM"/>
    </source>
</evidence>
<proteinExistence type="predicted"/>
<evidence type="ECO:0000313" key="2">
    <source>
        <dbReference type="EMBL" id="MCW0482879.1"/>
    </source>
</evidence>
<feature type="signal peptide" evidence="1">
    <location>
        <begin position="1"/>
        <end position="20"/>
    </location>
</feature>
<sequence>MFKKYFALLCLLGLFLASYAQEQSGKDLNLDFYGFIRNEFFVDTYKGLDAAYDVFYLVPLYAGKDGNGSDINQQTSSYLSALATRLGVKIEGPEIFGAKTSANIEFDFGGIVKTEPTLFRIRHANMVFAWEKSKLLIGQTWHPFWGGSVFPVVAGLNTGAPFQVFSRAPQIRYDVRSGNFTLGGSIVYENQYSSKALESSIYTTPNQAQRNGVIPELVLSAEYNKNGLTLGAGASTKRTKPSMTTTGTAGTFKSDEYLTSTGFTAYLRYKSDRFMLTAKGYYGQNMTHLTLLGGYGVASKDAATGAETYTNFNNYTSLLSMEYGKKWQVGMMLGYGANLGTSDPLYENTTTGKAVTAGLLPNVMNHARVSPHLALNVSKMRFVAEYEMTTANYGVGDFDFSDGLYGDKHLTTNHRLILMMMYHF</sequence>
<reference evidence="2" key="1">
    <citation type="submission" date="2022-10" db="EMBL/GenBank/DDBJ databases">
        <title>Gaoshiqiia sediminis gen. nov., sp. nov., isolated from coastal sediment.</title>
        <authorList>
            <person name="Yu W.X."/>
            <person name="Mu D.S."/>
            <person name="Du J.Z."/>
            <person name="Liang Y.Q."/>
        </authorList>
    </citation>
    <scope>NUCLEOTIDE SEQUENCE</scope>
    <source>
        <strain evidence="2">A06</strain>
    </source>
</reference>
<dbReference type="AlphaFoldDB" id="A0AA41Y3Q6"/>
<protein>
    <recommendedName>
        <fullName evidence="4">Outer membrane protein</fullName>
    </recommendedName>
</protein>
<dbReference type="EMBL" id="JAPAAF010000010">
    <property type="protein sequence ID" value="MCW0482879.1"/>
    <property type="molecule type" value="Genomic_DNA"/>
</dbReference>